<dbReference type="OrthoDB" id="46529at2759"/>
<dbReference type="OMA" id="KQIMRAM"/>
<gene>
    <name evidence="4" type="ORF">BCR37DRAFT_349505</name>
</gene>
<dbReference type="InterPro" id="IPR006683">
    <property type="entry name" value="Thioestr_dom"/>
</dbReference>
<evidence type="ECO:0000259" key="3">
    <source>
        <dbReference type="Pfam" id="PF03061"/>
    </source>
</evidence>
<dbReference type="CDD" id="cd03443">
    <property type="entry name" value="PaaI_thioesterase"/>
    <property type="match status" value="1"/>
</dbReference>
<name>A0A1Y2F7J4_PROLT</name>
<dbReference type="SUPFAM" id="SSF54637">
    <property type="entry name" value="Thioesterase/thiol ester dehydrase-isomerase"/>
    <property type="match status" value="1"/>
</dbReference>
<evidence type="ECO:0000313" key="4">
    <source>
        <dbReference type="EMBL" id="ORY79853.1"/>
    </source>
</evidence>
<reference evidence="4 5" key="1">
    <citation type="submission" date="2016-07" db="EMBL/GenBank/DDBJ databases">
        <title>Pervasive Adenine N6-methylation of Active Genes in Fungi.</title>
        <authorList>
            <consortium name="DOE Joint Genome Institute"/>
            <person name="Mondo S.J."/>
            <person name="Dannebaum R.O."/>
            <person name="Kuo R.C."/>
            <person name="Labutti K."/>
            <person name="Haridas S."/>
            <person name="Kuo A."/>
            <person name="Salamov A."/>
            <person name="Ahrendt S.R."/>
            <person name="Lipzen A."/>
            <person name="Sullivan W."/>
            <person name="Andreopoulos W.B."/>
            <person name="Clum A."/>
            <person name="Lindquist E."/>
            <person name="Daum C."/>
            <person name="Ramamoorthy G.K."/>
            <person name="Gryganskyi A."/>
            <person name="Culley D."/>
            <person name="Magnuson J.K."/>
            <person name="James T.Y."/>
            <person name="O'Malley M.A."/>
            <person name="Stajich J.E."/>
            <person name="Spatafora J.W."/>
            <person name="Visel A."/>
            <person name="Grigoriev I.V."/>
        </authorList>
    </citation>
    <scope>NUCLEOTIDE SEQUENCE [LARGE SCALE GENOMIC DNA]</scope>
    <source>
        <strain evidence="4 5">12-1054</strain>
    </source>
</reference>
<dbReference type="InterPro" id="IPR039298">
    <property type="entry name" value="ACOT13"/>
</dbReference>
<comment type="caution">
    <text evidence="4">The sequence shown here is derived from an EMBL/GenBank/DDBJ whole genome shotgun (WGS) entry which is preliminary data.</text>
</comment>
<protein>
    <submittedName>
        <fullName evidence="4">HotDog domain-containing protein</fullName>
    </submittedName>
</protein>
<dbReference type="RefSeq" id="XP_040723987.1">
    <property type="nucleotide sequence ID" value="XM_040867929.1"/>
</dbReference>
<dbReference type="PANTHER" id="PTHR21660">
    <property type="entry name" value="THIOESTERASE SUPERFAMILY MEMBER-RELATED"/>
    <property type="match status" value="1"/>
</dbReference>
<comment type="similarity">
    <text evidence="1">Belongs to the thioesterase PaaI family.</text>
</comment>
<dbReference type="InterPro" id="IPR029069">
    <property type="entry name" value="HotDog_dom_sf"/>
</dbReference>
<dbReference type="PANTHER" id="PTHR21660:SF1">
    <property type="entry name" value="ACYL-COENZYME A THIOESTERASE 13"/>
    <property type="match status" value="1"/>
</dbReference>
<dbReference type="AlphaFoldDB" id="A0A1Y2F7J4"/>
<keyword evidence="2" id="KW-0378">Hydrolase</keyword>
<evidence type="ECO:0000313" key="5">
    <source>
        <dbReference type="Proteomes" id="UP000193685"/>
    </source>
</evidence>
<feature type="domain" description="Thioesterase" evidence="3">
    <location>
        <begin position="57"/>
        <end position="131"/>
    </location>
</feature>
<sequence>MSRSKAAAFVDKVWSSFLQTSGMEPQMLKNMIIDSASPGLVKASLKIEKIHCNRLSILHGGTVACIVDTGGSLAVASRGLYATGVSTDMNIAYIKAGGQVGDTITATMICDSLGKTLAYTRVEFHNAQGVLFARGSHTKHVQKALKHADNIVHELRPETKSQVRQAWTVPT</sequence>
<proteinExistence type="inferred from homology"/>
<evidence type="ECO:0000256" key="1">
    <source>
        <dbReference type="ARBA" id="ARBA00008324"/>
    </source>
</evidence>
<dbReference type="Proteomes" id="UP000193685">
    <property type="component" value="Unassembled WGS sequence"/>
</dbReference>
<dbReference type="GeneID" id="63784528"/>
<dbReference type="Pfam" id="PF03061">
    <property type="entry name" value="4HBT"/>
    <property type="match status" value="1"/>
</dbReference>
<dbReference type="FunFam" id="3.10.129.10:FF:000033">
    <property type="entry name" value="acyl-coenzyme A thioesterase 13"/>
    <property type="match status" value="1"/>
</dbReference>
<dbReference type="Gene3D" id="3.10.129.10">
    <property type="entry name" value="Hotdog Thioesterase"/>
    <property type="match status" value="1"/>
</dbReference>
<keyword evidence="5" id="KW-1185">Reference proteome</keyword>
<dbReference type="GO" id="GO:0047617">
    <property type="term" value="F:fatty acyl-CoA hydrolase activity"/>
    <property type="evidence" value="ECO:0007669"/>
    <property type="project" value="InterPro"/>
</dbReference>
<organism evidence="4 5">
    <name type="scientific">Protomyces lactucae-debilis</name>
    <dbReference type="NCBI Taxonomy" id="2754530"/>
    <lineage>
        <taxon>Eukaryota</taxon>
        <taxon>Fungi</taxon>
        <taxon>Dikarya</taxon>
        <taxon>Ascomycota</taxon>
        <taxon>Taphrinomycotina</taxon>
        <taxon>Taphrinomycetes</taxon>
        <taxon>Taphrinales</taxon>
        <taxon>Protomycetaceae</taxon>
        <taxon>Protomyces</taxon>
    </lineage>
</organism>
<dbReference type="STRING" id="56484.A0A1Y2F7J4"/>
<evidence type="ECO:0000256" key="2">
    <source>
        <dbReference type="ARBA" id="ARBA00022801"/>
    </source>
</evidence>
<dbReference type="EMBL" id="MCFI01000014">
    <property type="protein sequence ID" value="ORY79853.1"/>
    <property type="molecule type" value="Genomic_DNA"/>
</dbReference>
<accession>A0A1Y2F7J4</accession>